<sequence>MVITGGRWVWVEEEPAPVRYVKTSKGKGKGKDHGGQKGHGKGKGKGKGKMRPPPLHWFLGSGELIFAFAAPLNSEFWTKKMEHEGRKEMGDTAFPGVIVRYKVNQGWGLIRPDNLAGEAESAQEADGKEAPFHNFPVFGVYAVR</sequence>
<accession>A0A1Q9CBR6</accession>
<dbReference type="Proteomes" id="UP000186817">
    <property type="component" value="Unassembled WGS sequence"/>
</dbReference>
<evidence type="ECO:0000256" key="1">
    <source>
        <dbReference type="SAM" id="MobiDB-lite"/>
    </source>
</evidence>
<feature type="region of interest" description="Disordered" evidence="1">
    <location>
        <begin position="22"/>
        <end position="52"/>
    </location>
</feature>
<proteinExistence type="predicted"/>
<dbReference type="EMBL" id="LSRX01001386">
    <property type="protein sequence ID" value="OLP80369.1"/>
    <property type="molecule type" value="Genomic_DNA"/>
</dbReference>
<name>A0A1Q9CBR6_SYMMI</name>
<reference evidence="2 3" key="1">
    <citation type="submission" date="2016-02" db="EMBL/GenBank/DDBJ databases">
        <title>Genome analysis of coral dinoflagellate symbionts highlights evolutionary adaptations to a symbiotic lifestyle.</title>
        <authorList>
            <person name="Aranda M."/>
            <person name="Li Y."/>
            <person name="Liew Y.J."/>
            <person name="Baumgarten S."/>
            <person name="Simakov O."/>
            <person name="Wilson M."/>
            <person name="Piel J."/>
            <person name="Ashoor H."/>
            <person name="Bougouffa S."/>
            <person name="Bajic V.B."/>
            <person name="Ryu T."/>
            <person name="Ravasi T."/>
            <person name="Bayer T."/>
            <person name="Micklem G."/>
            <person name="Kim H."/>
            <person name="Bhak J."/>
            <person name="Lajeunesse T.C."/>
            <person name="Voolstra C.R."/>
        </authorList>
    </citation>
    <scope>NUCLEOTIDE SEQUENCE [LARGE SCALE GENOMIC DNA]</scope>
    <source>
        <strain evidence="2 3">CCMP2467</strain>
    </source>
</reference>
<evidence type="ECO:0000313" key="2">
    <source>
        <dbReference type="EMBL" id="OLP80369.1"/>
    </source>
</evidence>
<dbReference type="AlphaFoldDB" id="A0A1Q9CBR6"/>
<protein>
    <submittedName>
        <fullName evidence="2">Uncharacterized protein</fullName>
    </submittedName>
</protein>
<feature type="compositionally biased region" description="Basic residues" evidence="1">
    <location>
        <begin position="36"/>
        <end position="50"/>
    </location>
</feature>
<comment type="caution">
    <text evidence="2">The sequence shown here is derived from an EMBL/GenBank/DDBJ whole genome shotgun (WGS) entry which is preliminary data.</text>
</comment>
<evidence type="ECO:0000313" key="3">
    <source>
        <dbReference type="Proteomes" id="UP000186817"/>
    </source>
</evidence>
<organism evidence="2 3">
    <name type="scientific">Symbiodinium microadriaticum</name>
    <name type="common">Dinoflagellate</name>
    <name type="synonym">Zooxanthella microadriatica</name>
    <dbReference type="NCBI Taxonomy" id="2951"/>
    <lineage>
        <taxon>Eukaryota</taxon>
        <taxon>Sar</taxon>
        <taxon>Alveolata</taxon>
        <taxon>Dinophyceae</taxon>
        <taxon>Suessiales</taxon>
        <taxon>Symbiodiniaceae</taxon>
        <taxon>Symbiodinium</taxon>
    </lineage>
</organism>
<gene>
    <name evidence="2" type="ORF">AK812_SmicGene39231</name>
</gene>
<keyword evidence="3" id="KW-1185">Reference proteome</keyword>